<evidence type="ECO:0000313" key="5">
    <source>
        <dbReference type="Proteomes" id="UP000245921"/>
    </source>
</evidence>
<evidence type="ECO:0000259" key="3">
    <source>
        <dbReference type="Pfam" id="PF02347"/>
    </source>
</evidence>
<gene>
    <name evidence="2" type="primary">gcvPA</name>
    <name evidence="4" type="ORF">C7380_13012</name>
</gene>
<dbReference type="PANTHER" id="PTHR42806:SF1">
    <property type="entry name" value="GLYCINE DEHYDROGENASE (DECARBOXYLATING)"/>
    <property type="match status" value="1"/>
</dbReference>
<keyword evidence="5" id="KW-1185">Reference proteome</keyword>
<dbReference type="GO" id="GO:0019464">
    <property type="term" value="P:glycine decarboxylation via glycine cleavage system"/>
    <property type="evidence" value="ECO:0007669"/>
    <property type="project" value="UniProtKB-UniRule"/>
</dbReference>
<dbReference type="Proteomes" id="UP000245921">
    <property type="component" value="Unassembled WGS sequence"/>
</dbReference>
<accession>A0AA45HHQ2</accession>
<dbReference type="InterPro" id="IPR049315">
    <property type="entry name" value="GDC-P_N"/>
</dbReference>
<dbReference type="SUPFAM" id="SSF53383">
    <property type="entry name" value="PLP-dependent transferases"/>
    <property type="match status" value="1"/>
</dbReference>
<dbReference type="InterPro" id="IPR023010">
    <property type="entry name" value="GcvPA"/>
</dbReference>
<comment type="function">
    <text evidence="2">The glycine cleavage system catalyzes the degradation of glycine. The P protein binds the alpha-amino group of glycine through its pyridoxal phosphate cofactor; CO(2) is released and the remaining methylamine moiety is then transferred to the lipoamide cofactor of the H protein.</text>
</comment>
<dbReference type="Gene3D" id="3.40.640.10">
    <property type="entry name" value="Type I PLP-dependent aspartate aminotransferase-like (Major domain)"/>
    <property type="match status" value="1"/>
</dbReference>
<dbReference type="InterPro" id="IPR015421">
    <property type="entry name" value="PyrdxlP-dep_Trfase_major"/>
</dbReference>
<dbReference type="EMBL" id="QGGI01000030">
    <property type="protein sequence ID" value="PWJ86729.1"/>
    <property type="molecule type" value="Genomic_DNA"/>
</dbReference>
<evidence type="ECO:0000313" key="4">
    <source>
        <dbReference type="EMBL" id="PWJ86729.1"/>
    </source>
</evidence>
<comment type="catalytic activity">
    <reaction evidence="2">
        <text>N(6)-[(R)-lipoyl]-L-lysyl-[glycine-cleavage complex H protein] + glycine + H(+) = N(6)-[(R)-S(8)-aminomethyldihydrolipoyl]-L-lysyl-[glycine-cleavage complex H protein] + CO2</text>
        <dbReference type="Rhea" id="RHEA:24304"/>
        <dbReference type="Rhea" id="RHEA-COMP:10494"/>
        <dbReference type="Rhea" id="RHEA-COMP:10495"/>
        <dbReference type="ChEBI" id="CHEBI:15378"/>
        <dbReference type="ChEBI" id="CHEBI:16526"/>
        <dbReference type="ChEBI" id="CHEBI:57305"/>
        <dbReference type="ChEBI" id="CHEBI:83099"/>
        <dbReference type="ChEBI" id="CHEBI:83143"/>
        <dbReference type="EC" id="1.4.4.2"/>
    </reaction>
</comment>
<dbReference type="InterPro" id="IPR015422">
    <property type="entry name" value="PyrdxlP-dep_Trfase_small"/>
</dbReference>
<dbReference type="Pfam" id="PF02347">
    <property type="entry name" value="GDC-P"/>
    <property type="match status" value="1"/>
</dbReference>
<dbReference type="PANTHER" id="PTHR42806">
    <property type="entry name" value="GLYCINE CLEAVAGE SYSTEM P-PROTEIN"/>
    <property type="match status" value="1"/>
</dbReference>
<dbReference type="InterPro" id="IPR015424">
    <property type="entry name" value="PyrdxlP-dep_Trfase"/>
</dbReference>
<sequence>MAMYPYLPHTDEDINKMLKTIGVNAIDDLYSDVPELLNRDLNIPNSISEINLKRSLREKASLNDNIRDFGCFRGGGIYNHYIPSIVYQIGAKRGFLTAYTPYQAEVSQGTLQIMYEFQTMISELTGLEVSNSSMYDGATSVAEAILMAGRINKKYKTLIANTIHPEYIEVCETYLKPQEFNLEKINYDKKTGKINITDLKNKINDEISSVVIGYPNFYGIIEDIEEIREIIPKNILLIVVSNPIMLGAFQSPGKLGADIVVGEGQPLGNAPGFGGPGFGFFSSKKEFIRNMPGRIIGKTIDDNGKEGFVMILQTREQHIRREKATSNICSNHAHNALLAAVYMSIMGRTGIKEIAMQNYHKSHYLYNKLIKTEKFEPVFEGTFFNEFALKSKISIDKINKKLHEQKYFGPLNLEKITGEKNIALFCATELNTKEEIDFICSFLEGII</sequence>
<feature type="domain" description="Glycine cleavage system P-protein N-terminal" evidence="3">
    <location>
        <begin position="6"/>
        <end position="441"/>
    </location>
</feature>
<reference evidence="4 5" key="1">
    <citation type="submission" date="2018-05" db="EMBL/GenBank/DDBJ databases">
        <title>Genomic Encyclopedia of Type Strains, Phase IV (KMG-IV): sequencing the most valuable type-strain genomes for metagenomic binning, comparative biology and taxonomic classification.</title>
        <authorList>
            <person name="Goeker M."/>
        </authorList>
    </citation>
    <scope>NUCLEOTIDE SEQUENCE [LARGE SCALE GENOMIC DNA]</scope>
    <source>
        <strain evidence="4 5">DSM 24906</strain>
    </source>
</reference>
<dbReference type="Gene3D" id="3.90.1150.10">
    <property type="entry name" value="Aspartate Aminotransferase, domain 1"/>
    <property type="match status" value="1"/>
</dbReference>
<evidence type="ECO:0000256" key="2">
    <source>
        <dbReference type="HAMAP-Rule" id="MF_00712"/>
    </source>
</evidence>
<dbReference type="GO" id="GO:0004375">
    <property type="term" value="F:glycine dehydrogenase (decarboxylating) activity"/>
    <property type="evidence" value="ECO:0007669"/>
    <property type="project" value="UniProtKB-EC"/>
</dbReference>
<dbReference type="HAMAP" id="MF_00712">
    <property type="entry name" value="GcvPA"/>
    <property type="match status" value="1"/>
</dbReference>
<proteinExistence type="inferred from homology"/>
<name>A0AA45HHQ2_9BACT</name>
<dbReference type="AlphaFoldDB" id="A0AA45HHQ2"/>
<dbReference type="PIRSF" id="PIRSF006815">
    <property type="entry name" value="GcvPA"/>
    <property type="match status" value="1"/>
</dbReference>
<dbReference type="NCBIfam" id="NF001696">
    <property type="entry name" value="PRK00451.1"/>
    <property type="match status" value="1"/>
</dbReference>
<comment type="caution">
    <text evidence="4">The sequence shown here is derived from an EMBL/GenBank/DDBJ whole genome shotgun (WGS) entry which is preliminary data.</text>
</comment>
<dbReference type="GO" id="GO:0009116">
    <property type="term" value="P:nucleoside metabolic process"/>
    <property type="evidence" value="ECO:0007669"/>
    <property type="project" value="InterPro"/>
</dbReference>
<evidence type="ECO:0000256" key="1">
    <source>
        <dbReference type="ARBA" id="ARBA00023002"/>
    </source>
</evidence>
<comment type="subunit">
    <text evidence="2">The glycine cleavage system is composed of four proteins: P, T, L and H. In this organism, the P 'protein' is a heterodimer of two subunits.</text>
</comment>
<protein>
    <recommendedName>
        <fullName evidence="2">Probable glycine dehydrogenase (decarboxylating) subunit 1</fullName>
        <ecNumber evidence="2">1.4.4.2</ecNumber>
    </recommendedName>
    <alternativeName>
        <fullName evidence="2">Glycine cleavage system P-protein subunit 1</fullName>
    </alternativeName>
    <alternativeName>
        <fullName evidence="2">Glycine decarboxylase subunit 1</fullName>
    </alternativeName>
    <alternativeName>
        <fullName evidence="2">Glycine dehydrogenase (aminomethyl-transferring) subunit 1</fullName>
    </alternativeName>
</protein>
<comment type="similarity">
    <text evidence="2">Belongs to the GcvP family. N-terminal subunit subfamily.</text>
</comment>
<organism evidence="4 5">
    <name type="scientific">Oceanotoga teriensis</name>
    <dbReference type="NCBI Taxonomy" id="515440"/>
    <lineage>
        <taxon>Bacteria</taxon>
        <taxon>Thermotogati</taxon>
        <taxon>Thermotogota</taxon>
        <taxon>Thermotogae</taxon>
        <taxon>Petrotogales</taxon>
        <taxon>Petrotogaceae</taxon>
        <taxon>Oceanotoga</taxon>
    </lineage>
</organism>
<keyword evidence="1 2" id="KW-0560">Oxidoreductase</keyword>
<dbReference type="EC" id="1.4.4.2" evidence="2"/>